<keyword evidence="1" id="KW-0812">Transmembrane</keyword>
<feature type="non-terminal residue" evidence="3">
    <location>
        <position position="1"/>
    </location>
</feature>
<evidence type="ECO:0000259" key="2">
    <source>
        <dbReference type="Pfam" id="PF07782"/>
    </source>
</evidence>
<keyword evidence="1" id="KW-1133">Transmembrane helix</keyword>
<reference evidence="3 4" key="1">
    <citation type="journal article" date="2018" name="Nat. Ecol. Evol.">
        <title>Shark genomes provide insights into elasmobranch evolution and the origin of vertebrates.</title>
        <authorList>
            <person name="Hara Y"/>
            <person name="Yamaguchi K"/>
            <person name="Onimaru K"/>
            <person name="Kadota M"/>
            <person name="Koyanagi M"/>
            <person name="Keeley SD"/>
            <person name="Tatsumi K"/>
            <person name="Tanaka K"/>
            <person name="Motone F"/>
            <person name="Kageyama Y"/>
            <person name="Nozu R"/>
            <person name="Adachi N"/>
            <person name="Nishimura O"/>
            <person name="Nakagawa R"/>
            <person name="Tanegashima C"/>
            <person name="Kiyatake I"/>
            <person name="Matsumoto R"/>
            <person name="Murakumo K"/>
            <person name="Nishida K"/>
            <person name="Terakita A"/>
            <person name="Kuratani S"/>
            <person name="Sato K"/>
            <person name="Hyodo S Kuraku.S."/>
        </authorList>
    </citation>
    <scope>NUCLEOTIDE SEQUENCE [LARGE SCALE GENOMIC DNA]</scope>
</reference>
<name>A0A401Q9N9_SCYTO</name>
<keyword evidence="1" id="KW-0472">Membrane</keyword>
<dbReference type="OrthoDB" id="5985669at2759"/>
<dbReference type="Pfam" id="PF07782">
    <property type="entry name" value="DC_STAMP"/>
    <property type="match status" value="1"/>
</dbReference>
<organism evidence="3 4">
    <name type="scientific">Scyliorhinus torazame</name>
    <name type="common">Cloudy catshark</name>
    <name type="synonym">Catulus torazame</name>
    <dbReference type="NCBI Taxonomy" id="75743"/>
    <lineage>
        <taxon>Eukaryota</taxon>
        <taxon>Metazoa</taxon>
        <taxon>Chordata</taxon>
        <taxon>Craniata</taxon>
        <taxon>Vertebrata</taxon>
        <taxon>Chondrichthyes</taxon>
        <taxon>Elasmobranchii</taxon>
        <taxon>Galeomorphii</taxon>
        <taxon>Galeoidea</taxon>
        <taxon>Carcharhiniformes</taxon>
        <taxon>Scyliorhinidae</taxon>
        <taxon>Scyliorhinus</taxon>
    </lineage>
</organism>
<evidence type="ECO:0000256" key="1">
    <source>
        <dbReference type="SAM" id="Phobius"/>
    </source>
</evidence>
<feature type="domain" description="Dendritic cell-specific transmembrane protein-like" evidence="2">
    <location>
        <begin position="2"/>
        <end position="78"/>
    </location>
</feature>
<proteinExistence type="predicted"/>
<gene>
    <name evidence="3" type="ORF">scyTo_0022864</name>
</gene>
<feature type="transmembrane region" description="Helical" evidence="1">
    <location>
        <begin position="6"/>
        <end position="25"/>
    </location>
</feature>
<sequence length="81" mass="9240">VLEMVQYTAIVLAIIAVFVLDWLLYTMLDIIRRHSFVEYQFAESHHLEITVGGTSILANLIRRAVSAFNTTLDVKMESNNL</sequence>
<dbReference type="Proteomes" id="UP000288216">
    <property type="component" value="Unassembled WGS sequence"/>
</dbReference>
<dbReference type="InterPro" id="IPR012858">
    <property type="entry name" value="DC_STAMP-like"/>
</dbReference>
<protein>
    <recommendedName>
        <fullName evidence="2">Dendritic cell-specific transmembrane protein-like domain-containing protein</fullName>
    </recommendedName>
</protein>
<keyword evidence="4" id="KW-1185">Reference proteome</keyword>
<dbReference type="GO" id="GO:0016020">
    <property type="term" value="C:membrane"/>
    <property type="evidence" value="ECO:0007669"/>
    <property type="project" value="InterPro"/>
</dbReference>
<feature type="non-terminal residue" evidence="3">
    <location>
        <position position="81"/>
    </location>
</feature>
<evidence type="ECO:0000313" key="3">
    <source>
        <dbReference type="EMBL" id="GCB82071.1"/>
    </source>
</evidence>
<dbReference type="AlphaFoldDB" id="A0A401Q9N9"/>
<dbReference type="STRING" id="75743.A0A401Q9N9"/>
<comment type="caution">
    <text evidence="3">The sequence shown here is derived from an EMBL/GenBank/DDBJ whole genome shotgun (WGS) entry which is preliminary data.</text>
</comment>
<accession>A0A401Q9N9</accession>
<evidence type="ECO:0000313" key="4">
    <source>
        <dbReference type="Proteomes" id="UP000288216"/>
    </source>
</evidence>
<dbReference type="EMBL" id="BFAA01024536">
    <property type="protein sequence ID" value="GCB82071.1"/>
    <property type="molecule type" value="Genomic_DNA"/>
</dbReference>